<evidence type="ECO:0000313" key="1">
    <source>
        <dbReference type="EMBL" id="KAJ0183587.1"/>
    </source>
</evidence>
<dbReference type="EMBL" id="CM034387">
    <property type="protein sequence ID" value="KAJ0183587.1"/>
    <property type="molecule type" value="Genomic_DNA"/>
</dbReference>
<name>A0ACC1DI61_9NEOP</name>
<keyword evidence="2" id="KW-1185">Reference proteome</keyword>
<gene>
    <name evidence="1" type="ORF">K1T71_000010</name>
</gene>
<comment type="caution">
    <text evidence="1">The sequence shown here is derived from an EMBL/GenBank/DDBJ whole genome shotgun (WGS) entry which is preliminary data.</text>
</comment>
<organism evidence="1 2">
    <name type="scientific">Dendrolimus kikuchii</name>
    <dbReference type="NCBI Taxonomy" id="765133"/>
    <lineage>
        <taxon>Eukaryota</taxon>
        <taxon>Metazoa</taxon>
        <taxon>Ecdysozoa</taxon>
        <taxon>Arthropoda</taxon>
        <taxon>Hexapoda</taxon>
        <taxon>Insecta</taxon>
        <taxon>Pterygota</taxon>
        <taxon>Neoptera</taxon>
        <taxon>Endopterygota</taxon>
        <taxon>Lepidoptera</taxon>
        <taxon>Glossata</taxon>
        <taxon>Ditrysia</taxon>
        <taxon>Bombycoidea</taxon>
        <taxon>Lasiocampidae</taxon>
        <taxon>Dendrolimus</taxon>
    </lineage>
</organism>
<reference evidence="1 2" key="1">
    <citation type="journal article" date="2021" name="Front. Genet.">
        <title>Chromosome-Level Genome Assembly Reveals Significant Gene Expansion in the Toll and IMD Signaling Pathways of Dendrolimus kikuchii.</title>
        <authorList>
            <person name="Zhou J."/>
            <person name="Wu P."/>
            <person name="Xiong Z."/>
            <person name="Liu N."/>
            <person name="Zhao N."/>
            <person name="Ji M."/>
            <person name="Qiu Y."/>
            <person name="Yang B."/>
        </authorList>
    </citation>
    <scope>NUCLEOTIDE SEQUENCE [LARGE SCALE GENOMIC DNA]</scope>
    <source>
        <strain evidence="1">Ann1</strain>
    </source>
</reference>
<evidence type="ECO:0000313" key="2">
    <source>
        <dbReference type="Proteomes" id="UP000824533"/>
    </source>
</evidence>
<accession>A0ACC1DI61</accession>
<dbReference type="Proteomes" id="UP000824533">
    <property type="component" value="Linkage Group LG01"/>
</dbReference>
<protein>
    <submittedName>
        <fullName evidence="1">Uncharacterized protein</fullName>
    </submittedName>
</protein>
<proteinExistence type="predicted"/>
<sequence>MPSIEITPDVRKSCKHLVFADEEFDKPNDIDLLLGAELFHEFYDGRRLELGPGLPVALHSVFGWVITGKLESSHRPPHNTTSSLLTTLALDQTIKRFWEIEEPPVAEIKNPDDEKCEQLYSKLVTRNPDGRYVVPILLKEPTDVLGNSYTSSLKRLFNLERRFVHNRELKENYINFMREYSNLDHMKLVERPMRTSNIIPHHCVVRPDSSTTKLRVVFDGSAKTSNGKALNDLVYIGPKLQNDIVDIVTKFRIPKVVFTADISKMYRNIQLRPEDRIYQHILWRDSSNDPVSEFELTTVTYGVSSSPYLAIRTLHQLADDHGAQWPQAAAILKHDTFMDDITAGAPSLEEAVKLKTELVDLLDCGKFELRKWSSNSLEFLSELPIDHCQIPKPFCDESNQHTLKILGIQWDPCQDRFTYTMSELDKKCTKRIILSNIARIYDPLGWLTPVVLIAKLLMQQLWRLQLQWDEPVPNEIQLQWLNFCSELQNLHKVQIPRRIITSTTTSFELIGFSDGSMKAYGCCIYLRSSDSIRTLSHLLIAKSRVAPLKLLTVNRLELLGAVLLARVLKHMFQLLHPLIAISKVTAFTDSSTVLSWLHIPPYKLKTFVSHRVIKVVDNIGIENWQHVSSHDNPADLCSRGSSCSEIVSSSTWWNGPKWLINDVESWPVQKQYISMDNIPELKKPSNTSLVLVNSEETTFISNMLDRSSSFSRTKRVIAWCLRFINNAKCNKLARITSGLTTDELEVALRILVKTEQTKGFSEEINYIKRQANCSRAIQKLNPYIDEMGLLRVGGRLKNSCLPQTAINPLLLPKSSRLSLLLIDYFHRLYLHCGPRTLQSLILRKFWILGIRNLIRSRLSKCVTCFKVNPKINHPLMGDLPPSRVQPSRCFQNIGIDFAGPFYVKESRRRNARINKAYICVIVCLAVKAIHIEVVSDLSTSAFIAALDRFVSRRGLCNQIVSDCGTNFVGAQRYLSEVNHFLVNSQEEICENLAKRQIIWNFNPPTGSHFGGIFESGVKSIKYHLKRVVGLQVLTFEELSTVVTKIEAVLNSRPLCVISSDPNEVDVLTPGHFLTGGPLVALPEPPLEKKHISARERWQMVQKITQCFWRIWQRDYLHTLQQRLKWFHDQENLKIGDVVAIVDQNISPLEWRLGKVVAIHPGSDGIVRVVTLRTEKGILKRPVVKVCPLPLSD</sequence>